<gene>
    <name evidence="3" type="ORF">C8D82_10620</name>
    <name evidence="2" type="ORF">HF882_21170</name>
</gene>
<dbReference type="AlphaFoldDB" id="A0A2U1B744"/>
<dbReference type="Proteomes" id="UP000576225">
    <property type="component" value="Unassembled WGS sequence"/>
</dbReference>
<dbReference type="InterPro" id="IPR024492">
    <property type="entry name" value="DUF2764"/>
</dbReference>
<evidence type="ECO:0000313" key="2">
    <source>
        <dbReference type="EMBL" id="NMD89100.1"/>
    </source>
</evidence>
<feature type="region of interest" description="Disordered" evidence="1">
    <location>
        <begin position="175"/>
        <end position="194"/>
    </location>
</feature>
<evidence type="ECO:0000313" key="5">
    <source>
        <dbReference type="Proteomes" id="UP000576225"/>
    </source>
</evidence>
<evidence type="ECO:0000256" key="1">
    <source>
        <dbReference type="SAM" id="MobiDB-lite"/>
    </source>
</evidence>
<organism evidence="3 4">
    <name type="scientific">Victivallis vadensis</name>
    <dbReference type="NCBI Taxonomy" id="172901"/>
    <lineage>
        <taxon>Bacteria</taxon>
        <taxon>Pseudomonadati</taxon>
        <taxon>Lentisphaerota</taxon>
        <taxon>Lentisphaeria</taxon>
        <taxon>Victivallales</taxon>
        <taxon>Victivallaceae</taxon>
        <taxon>Victivallis</taxon>
    </lineage>
</organism>
<evidence type="ECO:0000313" key="4">
    <source>
        <dbReference type="Proteomes" id="UP000245959"/>
    </source>
</evidence>
<name>A0A2U1B744_9BACT</name>
<protein>
    <submittedName>
        <fullName evidence="2">DUF2764 family protein</fullName>
    </submittedName>
</protein>
<evidence type="ECO:0000313" key="3">
    <source>
        <dbReference type="EMBL" id="PVY44503.1"/>
    </source>
</evidence>
<dbReference type="EMBL" id="QEKH01000006">
    <property type="protein sequence ID" value="PVY44503.1"/>
    <property type="molecule type" value="Genomic_DNA"/>
</dbReference>
<reference evidence="2 5" key="2">
    <citation type="submission" date="2020-04" db="EMBL/GenBank/DDBJ databases">
        <authorList>
            <person name="Hitch T.C.A."/>
            <person name="Wylensek D."/>
            <person name="Clavel T."/>
        </authorList>
    </citation>
    <scope>NUCLEOTIDE SEQUENCE [LARGE SCALE GENOMIC DNA]</scope>
    <source>
        <strain evidence="2 5">COR2-253-APC-1A</strain>
    </source>
</reference>
<dbReference type="OrthoDB" id="350465at2"/>
<proteinExistence type="predicted"/>
<sequence length="194" mass="21791">MFYYFCASLPSLTPGKSPKMSVADFDGLAREQVSPAEFELLRQCSLTVGRDPGESAGKPPVLAEMIRFEQYLRTRIAQRRSVKEDDKAAALPDPAEYFSEVDLGVAQAAAAADPAEREKLIDRIRWRRLDDLEVGHEFDFEQLCIYRMRLSILDKYRSRNADAGREIFNAAVDRISSEAPAPEQQTHTSMSQGA</sequence>
<keyword evidence="4" id="KW-1185">Reference proteome</keyword>
<accession>A0A2U1B744</accession>
<reference evidence="3 4" key="1">
    <citation type="submission" date="2018-04" db="EMBL/GenBank/DDBJ databases">
        <title>Genomic Encyclopedia of Type Strains, Phase IV (KMG-IV): sequencing the most valuable type-strain genomes for metagenomic binning, comparative biology and taxonomic classification.</title>
        <authorList>
            <person name="Goeker M."/>
        </authorList>
    </citation>
    <scope>NUCLEOTIDE SEQUENCE [LARGE SCALE GENOMIC DNA]</scope>
    <source>
        <strain evidence="3 4">DSM 14823</strain>
    </source>
</reference>
<dbReference type="Proteomes" id="UP000245959">
    <property type="component" value="Unassembled WGS sequence"/>
</dbReference>
<feature type="compositionally biased region" description="Polar residues" evidence="1">
    <location>
        <begin position="183"/>
        <end position="194"/>
    </location>
</feature>
<dbReference type="RefSeq" id="WP_116883138.1">
    <property type="nucleotide sequence ID" value="NZ_CABMMC010000114.1"/>
</dbReference>
<dbReference type="Pfam" id="PF10962">
    <property type="entry name" value="DUF2764"/>
    <property type="match status" value="1"/>
</dbReference>
<comment type="caution">
    <text evidence="3">The sequence shown here is derived from an EMBL/GenBank/DDBJ whole genome shotgun (WGS) entry which is preliminary data.</text>
</comment>
<dbReference type="GeneID" id="78294457"/>
<dbReference type="EMBL" id="JABAEW010000078">
    <property type="protein sequence ID" value="NMD89100.1"/>
    <property type="molecule type" value="Genomic_DNA"/>
</dbReference>